<sequence length="63" mass="7164">MMINEFAMEYNNLVKKRKVEGLKALFDEVVGSPDRYEDFIIDLLGIASDLEADDYFGTEGLDV</sequence>
<gene>
    <name evidence="1" type="ORF">PHIM7_148</name>
</gene>
<proteinExistence type="predicted"/>
<accession>A0A0F6YP20</accession>
<name>A0A0F6YP20_9CAUD</name>
<evidence type="ECO:0000313" key="2">
    <source>
        <dbReference type="Proteomes" id="UP000221947"/>
    </source>
</evidence>
<dbReference type="Proteomes" id="UP000221947">
    <property type="component" value="Segment"/>
</dbReference>
<organism evidence="1 2">
    <name type="scientific">Sinorhizobium phage phiM7</name>
    <dbReference type="NCBI Taxonomy" id="1647403"/>
    <lineage>
        <taxon>Viruses</taxon>
        <taxon>Duplodnaviria</taxon>
        <taxon>Heunggongvirae</taxon>
        <taxon>Uroviricota</taxon>
        <taxon>Caudoviricetes</taxon>
        <taxon>Emdodecavirus</taxon>
        <taxon>Emdodecavirus M7</taxon>
    </lineage>
</organism>
<evidence type="ECO:0000313" key="1">
    <source>
        <dbReference type="EMBL" id="AKF12694.1"/>
    </source>
</evidence>
<keyword evidence="2" id="KW-1185">Reference proteome</keyword>
<protein>
    <submittedName>
        <fullName evidence="1">Uncharacterized protein</fullName>
    </submittedName>
</protein>
<dbReference type="EMBL" id="KR052480">
    <property type="protein sequence ID" value="AKF12694.1"/>
    <property type="molecule type" value="Genomic_DNA"/>
</dbReference>
<reference evidence="1 2" key="1">
    <citation type="submission" date="2015-04" db="EMBL/GenBank/DDBJ databases">
        <authorList>
            <person name="Schouten J.T."/>
            <person name="Crockett J.T."/>
            <person name="Hodson T.S."/>
            <person name="Hyde J.R."/>
            <person name="Smith T.A."/>
            <person name="Merrill B.D."/>
            <person name="Crook M.B."/>
            <person name="Griffitts J.S."/>
            <person name="Burnett S.H."/>
            <person name="Grose J.H."/>
            <person name="Breakwell D.P."/>
        </authorList>
    </citation>
    <scope>NUCLEOTIDE SEQUENCE [LARGE SCALE GENOMIC DNA]</scope>
</reference>